<dbReference type="SMART" id="SM00047">
    <property type="entry name" value="LYZ2"/>
    <property type="match status" value="1"/>
</dbReference>
<dbReference type="PANTHER" id="PTHR33308:SF9">
    <property type="entry name" value="PEPTIDOGLYCAN HYDROLASE FLGJ"/>
    <property type="match status" value="1"/>
</dbReference>
<dbReference type="PROSITE" id="PS51257">
    <property type="entry name" value="PROKAR_LIPOPROTEIN"/>
    <property type="match status" value="1"/>
</dbReference>
<reference evidence="6" key="1">
    <citation type="submission" date="2018-05" db="EMBL/GenBank/DDBJ databases">
        <authorList>
            <person name="Lanie J.A."/>
            <person name="Ng W.-L."/>
            <person name="Kazmierczak K.M."/>
            <person name="Andrzejewski T.M."/>
            <person name="Davidsen T.M."/>
            <person name="Wayne K.J."/>
            <person name="Tettelin H."/>
            <person name="Glass J.I."/>
            <person name="Rusch D."/>
            <person name="Podicherti R."/>
            <person name="Tsui H.-C.T."/>
            <person name="Winkler M.E."/>
        </authorList>
    </citation>
    <scope>NUCLEOTIDE SEQUENCE</scope>
</reference>
<evidence type="ECO:0000259" key="5">
    <source>
        <dbReference type="PROSITE" id="PS51782"/>
    </source>
</evidence>
<dbReference type="PANTHER" id="PTHR33308">
    <property type="entry name" value="PEPTIDOGLYCAN HYDROLASE FLGJ"/>
    <property type="match status" value="1"/>
</dbReference>
<evidence type="ECO:0000256" key="4">
    <source>
        <dbReference type="ARBA" id="ARBA00032108"/>
    </source>
</evidence>
<dbReference type="GO" id="GO:0004040">
    <property type="term" value="F:amidase activity"/>
    <property type="evidence" value="ECO:0007669"/>
    <property type="project" value="InterPro"/>
</dbReference>
<protein>
    <recommendedName>
        <fullName evidence="4">Peptidoglycan hydrolase</fullName>
    </recommendedName>
</protein>
<dbReference type="EMBL" id="UINC01001417">
    <property type="protein sequence ID" value="SUZ80195.1"/>
    <property type="molecule type" value="Genomic_DNA"/>
</dbReference>
<dbReference type="GO" id="GO:0031640">
    <property type="term" value="P:killing of cells of another organism"/>
    <property type="evidence" value="ECO:0007669"/>
    <property type="project" value="UniProtKB-KW"/>
</dbReference>
<dbReference type="Pfam" id="PF01832">
    <property type="entry name" value="Glucosaminidase"/>
    <property type="match status" value="1"/>
</dbReference>
<sequence>MYNYKPLIFVFLFFLSSCGSKKLSYKKKNPKKIENKSLKSVNRFFKSMTNEQRTHWYVNTYSKTAINEMKKYGIPASITMAQGILESNSGKGGLALKSNNHFGIKCHSGWKGKKVYHDDDKKGECFRKYKNPEKSYRDHSIFLVSRDRYNFLFRLRKGNYVKWALGLRKAGYATDPSYADKLISIIERYELWKLDGSKKPLNVKKEKKNKKSKIIDNKRNKNNSKQYIVKKGDTLYSVSKHLKVSVSDLISINNLSGNKISIGQVLKLE</sequence>
<dbReference type="CDD" id="cd00118">
    <property type="entry name" value="LysM"/>
    <property type="match status" value="1"/>
</dbReference>
<evidence type="ECO:0000256" key="1">
    <source>
        <dbReference type="ARBA" id="ARBA00022529"/>
    </source>
</evidence>
<gene>
    <name evidence="6" type="ORF">METZ01_LOCUS33049</name>
</gene>
<dbReference type="GO" id="GO:0042742">
    <property type="term" value="P:defense response to bacterium"/>
    <property type="evidence" value="ECO:0007669"/>
    <property type="project" value="UniProtKB-KW"/>
</dbReference>
<feature type="domain" description="LysM" evidence="5">
    <location>
        <begin position="225"/>
        <end position="268"/>
    </location>
</feature>
<dbReference type="AlphaFoldDB" id="A0A381QLH2"/>
<dbReference type="Pfam" id="PF01476">
    <property type="entry name" value="LysM"/>
    <property type="match status" value="1"/>
</dbReference>
<dbReference type="Gene3D" id="1.10.530.10">
    <property type="match status" value="1"/>
</dbReference>
<dbReference type="SUPFAM" id="SSF54106">
    <property type="entry name" value="LysM domain"/>
    <property type="match status" value="1"/>
</dbReference>
<dbReference type="InterPro" id="IPR018392">
    <property type="entry name" value="LysM"/>
</dbReference>
<dbReference type="InterPro" id="IPR036779">
    <property type="entry name" value="LysM_dom_sf"/>
</dbReference>
<keyword evidence="3" id="KW-0378">Hydrolase</keyword>
<dbReference type="SMART" id="SM00257">
    <property type="entry name" value="LysM"/>
    <property type="match status" value="1"/>
</dbReference>
<name>A0A381QLH2_9ZZZZ</name>
<dbReference type="Gene3D" id="3.10.350.10">
    <property type="entry name" value="LysM domain"/>
    <property type="match status" value="1"/>
</dbReference>
<organism evidence="6">
    <name type="scientific">marine metagenome</name>
    <dbReference type="NCBI Taxonomy" id="408172"/>
    <lineage>
        <taxon>unclassified sequences</taxon>
        <taxon>metagenomes</taxon>
        <taxon>ecological metagenomes</taxon>
    </lineage>
</organism>
<evidence type="ECO:0000256" key="3">
    <source>
        <dbReference type="ARBA" id="ARBA00022801"/>
    </source>
</evidence>
<dbReference type="InterPro" id="IPR002901">
    <property type="entry name" value="MGlyc_endo_b_GlcNAc-like_dom"/>
</dbReference>
<evidence type="ECO:0000313" key="6">
    <source>
        <dbReference type="EMBL" id="SUZ80195.1"/>
    </source>
</evidence>
<keyword evidence="2" id="KW-0081">Bacteriolytic enzyme</keyword>
<evidence type="ECO:0000256" key="2">
    <source>
        <dbReference type="ARBA" id="ARBA00022638"/>
    </source>
</evidence>
<proteinExistence type="predicted"/>
<keyword evidence="1" id="KW-0929">Antimicrobial</keyword>
<accession>A0A381QLH2</accession>
<dbReference type="InterPro" id="IPR051056">
    <property type="entry name" value="Glycosyl_Hydrolase_73"/>
</dbReference>
<dbReference type="PROSITE" id="PS51782">
    <property type="entry name" value="LYSM"/>
    <property type="match status" value="1"/>
</dbReference>